<feature type="region of interest" description="Disordered" evidence="1">
    <location>
        <begin position="66"/>
        <end position="91"/>
    </location>
</feature>
<evidence type="ECO:0000256" key="1">
    <source>
        <dbReference type="SAM" id="MobiDB-lite"/>
    </source>
</evidence>
<organism evidence="2 3">
    <name type="scientific">Branchiostoma lanceolatum</name>
    <name type="common">Common lancelet</name>
    <name type="synonym">Amphioxus lanceolatum</name>
    <dbReference type="NCBI Taxonomy" id="7740"/>
    <lineage>
        <taxon>Eukaryota</taxon>
        <taxon>Metazoa</taxon>
        <taxon>Chordata</taxon>
        <taxon>Cephalochordata</taxon>
        <taxon>Leptocardii</taxon>
        <taxon>Amphioxiformes</taxon>
        <taxon>Branchiostomatidae</taxon>
        <taxon>Branchiostoma</taxon>
    </lineage>
</organism>
<proteinExistence type="predicted"/>
<dbReference type="EMBL" id="OV696696">
    <property type="protein sequence ID" value="CAH1239911.1"/>
    <property type="molecule type" value="Genomic_DNA"/>
</dbReference>
<protein>
    <submittedName>
        <fullName evidence="2">Hypp5901 protein</fullName>
    </submittedName>
</protein>
<dbReference type="Proteomes" id="UP000838412">
    <property type="component" value="Chromosome 11"/>
</dbReference>
<dbReference type="OrthoDB" id="6154697at2759"/>
<name>A0A8J9VGJ9_BRALA</name>
<accession>A0A8J9VGJ9</accession>
<gene>
    <name evidence="2" type="primary">Hypp5901</name>
    <name evidence="2" type="ORF">BLAG_LOCUS4053</name>
</gene>
<evidence type="ECO:0000313" key="3">
    <source>
        <dbReference type="Proteomes" id="UP000838412"/>
    </source>
</evidence>
<evidence type="ECO:0000313" key="2">
    <source>
        <dbReference type="EMBL" id="CAH1239911.1"/>
    </source>
</evidence>
<keyword evidence="3" id="KW-1185">Reference proteome</keyword>
<sequence length="91" mass="10117">MAWDTHINNVTNKANGVLGFLKRNLKISSSSIKEKAFVRPLLEYSATVWDPHTRKNIVKLEADCTETGSEAGFGSSSKTYPDETERGEGRE</sequence>
<dbReference type="AlphaFoldDB" id="A0A8J9VGJ9"/>
<reference evidence="2" key="1">
    <citation type="submission" date="2022-01" db="EMBL/GenBank/DDBJ databases">
        <authorList>
            <person name="Braso-Vives M."/>
        </authorList>
    </citation>
    <scope>NUCLEOTIDE SEQUENCE</scope>
</reference>
<feature type="compositionally biased region" description="Basic and acidic residues" evidence="1">
    <location>
        <begin position="80"/>
        <end position="91"/>
    </location>
</feature>